<dbReference type="InterPro" id="IPR011527">
    <property type="entry name" value="ABC1_TM_dom"/>
</dbReference>
<gene>
    <name evidence="5" type="ORF">QYT958_LOCUS45390</name>
</gene>
<dbReference type="Gene3D" id="1.20.1560.10">
    <property type="entry name" value="ABC transporter type 1, transmembrane domain"/>
    <property type="match status" value="1"/>
</dbReference>
<dbReference type="InterPro" id="IPR036640">
    <property type="entry name" value="ABC1_TM_sf"/>
</dbReference>
<keyword evidence="1" id="KW-0812">Transmembrane</keyword>
<protein>
    <recommendedName>
        <fullName evidence="4">ABC transmembrane type-1 domain-containing protein</fullName>
    </recommendedName>
</protein>
<organism evidence="5 6">
    <name type="scientific">Rotaria socialis</name>
    <dbReference type="NCBI Taxonomy" id="392032"/>
    <lineage>
        <taxon>Eukaryota</taxon>
        <taxon>Metazoa</taxon>
        <taxon>Spiralia</taxon>
        <taxon>Gnathifera</taxon>
        <taxon>Rotifera</taxon>
        <taxon>Eurotatoria</taxon>
        <taxon>Bdelloidea</taxon>
        <taxon>Philodinida</taxon>
        <taxon>Philodinidae</taxon>
        <taxon>Rotaria</taxon>
    </lineage>
</organism>
<sequence>MHQEMGWFDQLNPGELSNRLVADLDKIRDGLGDKKADFISLMCRLFGGLVFA</sequence>
<keyword evidence="2" id="KW-1133">Transmembrane helix</keyword>
<reference evidence="5" key="1">
    <citation type="submission" date="2021-02" db="EMBL/GenBank/DDBJ databases">
        <authorList>
            <person name="Nowell W R."/>
        </authorList>
    </citation>
    <scope>NUCLEOTIDE SEQUENCE</scope>
</reference>
<dbReference type="GO" id="GO:0005524">
    <property type="term" value="F:ATP binding"/>
    <property type="evidence" value="ECO:0007669"/>
    <property type="project" value="InterPro"/>
</dbReference>
<dbReference type="Pfam" id="PF00664">
    <property type="entry name" value="ABC_membrane"/>
    <property type="match status" value="1"/>
</dbReference>
<evidence type="ECO:0000256" key="1">
    <source>
        <dbReference type="ARBA" id="ARBA00022692"/>
    </source>
</evidence>
<evidence type="ECO:0000256" key="3">
    <source>
        <dbReference type="ARBA" id="ARBA00023136"/>
    </source>
</evidence>
<evidence type="ECO:0000256" key="2">
    <source>
        <dbReference type="ARBA" id="ARBA00022989"/>
    </source>
</evidence>
<dbReference type="EMBL" id="CAJOBR010075157">
    <property type="protein sequence ID" value="CAF5110260.1"/>
    <property type="molecule type" value="Genomic_DNA"/>
</dbReference>
<dbReference type="SUPFAM" id="SSF90123">
    <property type="entry name" value="ABC transporter transmembrane region"/>
    <property type="match status" value="1"/>
</dbReference>
<keyword evidence="3" id="KW-0472">Membrane</keyword>
<feature type="non-terminal residue" evidence="5">
    <location>
        <position position="1"/>
    </location>
</feature>
<dbReference type="PROSITE" id="PS50929">
    <property type="entry name" value="ABC_TM1F"/>
    <property type="match status" value="1"/>
</dbReference>
<accession>A0A822ER40</accession>
<name>A0A822ER40_9BILA</name>
<evidence type="ECO:0000313" key="5">
    <source>
        <dbReference type="EMBL" id="CAF5110260.1"/>
    </source>
</evidence>
<dbReference type="Proteomes" id="UP000663848">
    <property type="component" value="Unassembled WGS sequence"/>
</dbReference>
<evidence type="ECO:0000313" key="6">
    <source>
        <dbReference type="Proteomes" id="UP000663848"/>
    </source>
</evidence>
<evidence type="ECO:0000259" key="4">
    <source>
        <dbReference type="PROSITE" id="PS50929"/>
    </source>
</evidence>
<dbReference type="GO" id="GO:0016020">
    <property type="term" value="C:membrane"/>
    <property type="evidence" value="ECO:0007669"/>
    <property type="project" value="InterPro"/>
</dbReference>
<feature type="domain" description="ABC transmembrane type-1" evidence="4">
    <location>
        <begin position="1"/>
        <end position="52"/>
    </location>
</feature>
<proteinExistence type="predicted"/>
<dbReference type="GO" id="GO:0140359">
    <property type="term" value="F:ABC-type transporter activity"/>
    <property type="evidence" value="ECO:0007669"/>
    <property type="project" value="InterPro"/>
</dbReference>
<dbReference type="AlphaFoldDB" id="A0A822ER40"/>
<comment type="caution">
    <text evidence="5">The sequence shown here is derived from an EMBL/GenBank/DDBJ whole genome shotgun (WGS) entry which is preliminary data.</text>
</comment>